<dbReference type="PANTHER" id="PTHR33303:SF2">
    <property type="entry name" value="COA-BINDING DOMAIN-CONTAINING PROTEIN"/>
    <property type="match status" value="1"/>
</dbReference>
<sequence length="138" mass="15673">MMNEDEVIADVLKKYKNIATIGFSKDPSKPSHAVPKFLISKGYKVIPVNPTVNEILGMKSYKSILEVPDKIDIVEVFRPSAEVPKIVDEVLQRVKEKGDVKVIWLQEGIKNDEAAEKARKAGLIVIQDRCMYKEYKKK</sequence>
<dbReference type="Pfam" id="PF13380">
    <property type="entry name" value="CoA_binding_2"/>
    <property type="match status" value="1"/>
</dbReference>
<dbReference type="InterPro" id="IPR036291">
    <property type="entry name" value="NAD(P)-bd_dom_sf"/>
</dbReference>
<organism evidence="2 3">
    <name type="scientific">Acidianus sulfidivorans JP7</name>
    <dbReference type="NCBI Taxonomy" id="619593"/>
    <lineage>
        <taxon>Archaea</taxon>
        <taxon>Thermoproteota</taxon>
        <taxon>Thermoprotei</taxon>
        <taxon>Sulfolobales</taxon>
        <taxon>Sulfolobaceae</taxon>
        <taxon>Acidianus</taxon>
    </lineage>
</organism>
<feature type="domain" description="CoA-binding" evidence="1">
    <location>
        <begin position="12"/>
        <end position="109"/>
    </location>
</feature>
<evidence type="ECO:0000313" key="2">
    <source>
        <dbReference type="EMBL" id="AWR98174.1"/>
    </source>
</evidence>
<dbReference type="InterPro" id="IPR003781">
    <property type="entry name" value="CoA-bd"/>
</dbReference>
<keyword evidence="3" id="KW-1185">Reference proteome</keyword>
<dbReference type="EMBL" id="CP029288">
    <property type="protein sequence ID" value="AWR98174.1"/>
    <property type="molecule type" value="Genomic_DNA"/>
</dbReference>
<dbReference type="KEGG" id="asul:DFR86_01105"/>
<dbReference type="PANTHER" id="PTHR33303">
    <property type="entry name" value="CYTOPLASMIC PROTEIN-RELATED"/>
    <property type="match status" value="1"/>
</dbReference>
<evidence type="ECO:0000259" key="1">
    <source>
        <dbReference type="SMART" id="SM00881"/>
    </source>
</evidence>
<evidence type="ECO:0000313" key="3">
    <source>
        <dbReference type="Proteomes" id="UP000248410"/>
    </source>
</evidence>
<dbReference type="Proteomes" id="UP000248410">
    <property type="component" value="Chromosome"/>
</dbReference>
<accession>A0A2U9IQB9</accession>
<name>A0A2U9IQB9_9CREN</name>
<proteinExistence type="predicted"/>
<gene>
    <name evidence="2" type="ORF">DFR86_01105</name>
</gene>
<dbReference type="SUPFAM" id="SSF51735">
    <property type="entry name" value="NAD(P)-binding Rossmann-fold domains"/>
    <property type="match status" value="1"/>
</dbReference>
<dbReference type="AlphaFoldDB" id="A0A2U9IQB9"/>
<reference evidence="2 3" key="1">
    <citation type="submission" date="2018-05" db="EMBL/GenBank/DDBJ databases">
        <title>Complete Genome Sequences of Extremely Thermoacidophilic, Metal-Mobilizing Type-Strain Members of the Archaeal Family Sulfolobaceae: Acidianus brierleyi DSM-1651T, Acidianus sulfidivorans DSM-18786T, Metallosphaera hakonensis DSM-7519T, and Metallosphaera prunae DSM-10039T.</title>
        <authorList>
            <person name="Counts J.A."/>
            <person name="Kelly R.M."/>
        </authorList>
    </citation>
    <scope>NUCLEOTIDE SEQUENCE [LARGE SCALE GENOMIC DNA]</scope>
    <source>
        <strain evidence="2 3">JP7</strain>
    </source>
</reference>
<dbReference type="SMART" id="SM00881">
    <property type="entry name" value="CoA_binding"/>
    <property type="match status" value="1"/>
</dbReference>
<protein>
    <submittedName>
        <fullName evidence="2">CoA-binding protein</fullName>
    </submittedName>
</protein>
<dbReference type="Gene3D" id="3.40.50.720">
    <property type="entry name" value="NAD(P)-binding Rossmann-like Domain"/>
    <property type="match status" value="1"/>
</dbReference>